<evidence type="ECO:0000256" key="5">
    <source>
        <dbReference type="RuleBase" id="RU361277"/>
    </source>
</evidence>
<keyword evidence="4" id="KW-0560">Oxidoreductase</keyword>
<dbReference type="GO" id="GO:0008270">
    <property type="term" value="F:zinc ion binding"/>
    <property type="evidence" value="ECO:0007669"/>
    <property type="project" value="InterPro"/>
</dbReference>
<dbReference type="Gene3D" id="3.40.50.720">
    <property type="entry name" value="NAD(P)-binding Rossmann-like Domain"/>
    <property type="match status" value="1"/>
</dbReference>
<keyword evidence="2 5" id="KW-0479">Metal-binding</keyword>
<evidence type="ECO:0008006" key="10">
    <source>
        <dbReference type="Google" id="ProtNLM"/>
    </source>
</evidence>
<comment type="caution">
    <text evidence="8">The sequence shown here is derived from an EMBL/GenBank/DDBJ whole genome shotgun (WGS) entry which is preliminary data.</text>
</comment>
<evidence type="ECO:0000313" key="8">
    <source>
        <dbReference type="EMBL" id="RSH84927.1"/>
    </source>
</evidence>
<dbReference type="InterPro" id="IPR011032">
    <property type="entry name" value="GroES-like_sf"/>
</dbReference>
<dbReference type="Pfam" id="PF00107">
    <property type="entry name" value="ADH_zinc_N"/>
    <property type="match status" value="1"/>
</dbReference>
<dbReference type="InterPro" id="IPR036291">
    <property type="entry name" value="NAD(P)-bd_dom_sf"/>
</dbReference>
<name>A0A427Y1G7_9TREE</name>
<dbReference type="SUPFAM" id="SSF50129">
    <property type="entry name" value="GroES-like"/>
    <property type="match status" value="1"/>
</dbReference>
<dbReference type="InterPro" id="IPR002328">
    <property type="entry name" value="ADH_Zn_CS"/>
</dbReference>
<evidence type="ECO:0000256" key="3">
    <source>
        <dbReference type="ARBA" id="ARBA00022833"/>
    </source>
</evidence>
<sequence>MSLSIPPTMKALVIKAPFKIAVEERPTPRIVDANDAIVRVHQSGLCGSDLHWYRGHQPSSYNFILGHEVIGEVAEVGSAVKKFKPGDLVLAAFSTSCGECFYCSQQHSARCVHSQNFGTPMLDGAQAEYFRLPQADTTLFHAPVDIPKDKLVLLTDILPTGYQVAYNAKTLLSSDVPETAANAIQQQSGVCVVIGCGPVGLCAISAACTLFETVFATDIAPHRLESASRHGAIALPLEQLKQKLMEVTEGRGADACLEVVGHSSALQTALDLVRPYGAISSCGVHTQVAPLAGSQLYGKKMMFGRCSVNKYMEPALALLRENQALFSSFVEHKIPLSQAEENKVAKTVFDFE</sequence>
<evidence type="ECO:0000313" key="9">
    <source>
        <dbReference type="Proteomes" id="UP000279236"/>
    </source>
</evidence>
<feature type="domain" description="Alcohol dehydrogenase-like C-terminal" evidence="6">
    <location>
        <begin position="198"/>
        <end position="300"/>
    </location>
</feature>
<dbReference type="PANTHER" id="PTHR42813:SF2">
    <property type="entry name" value="DEHYDROGENASE, ZINC-CONTAINING, PUTATIVE (AFU_ORTHOLOGUE AFUA_2G02810)-RELATED"/>
    <property type="match status" value="1"/>
</dbReference>
<dbReference type="AlphaFoldDB" id="A0A427Y1G7"/>
<dbReference type="OrthoDB" id="3941538at2759"/>
<dbReference type="STRING" id="105984.A0A427Y1G7"/>
<feature type="domain" description="Alcohol dehydrogenase-like N-terminal" evidence="7">
    <location>
        <begin position="33"/>
        <end position="136"/>
    </location>
</feature>
<dbReference type="EMBL" id="RSCE01000003">
    <property type="protein sequence ID" value="RSH84927.1"/>
    <property type="molecule type" value="Genomic_DNA"/>
</dbReference>
<gene>
    <name evidence="8" type="ORF">EHS24_006474</name>
</gene>
<accession>A0A427Y1G7</accession>
<keyword evidence="9" id="KW-1185">Reference proteome</keyword>
<organism evidence="8 9">
    <name type="scientific">Apiotrichum porosum</name>
    <dbReference type="NCBI Taxonomy" id="105984"/>
    <lineage>
        <taxon>Eukaryota</taxon>
        <taxon>Fungi</taxon>
        <taxon>Dikarya</taxon>
        <taxon>Basidiomycota</taxon>
        <taxon>Agaricomycotina</taxon>
        <taxon>Tremellomycetes</taxon>
        <taxon>Trichosporonales</taxon>
        <taxon>Trichosporonaceae</taxon>
        <taxon>Apiotrichum</taxon>
    </lineage>
</organism>
<keyword evidence="3 5" id="KW-0862">Zinc</keyword>
<dbReference type="InterPro" id="IPR013149">
    <property type="entry name" value="ADH-like_C"/>
</dbReference>
<dbReference type="Gene3D" id="3.90.180.10">
    <property type="entry name" value="Medium-chain alcohol dehydrogenases, catalytic domain"/>
    <property type="match status" value="1"/>
</dbReference>
<dbReference type="GeneID" id="39591017"/>
<dbReference type="RefSeq" id="XP_028478375.1">
    <property type="nucleotide sequence ID" value="XM_028621923.1"/>
</dbReference>
<reference evidence="8 9" key="1">
    <citation type="submission" date="2018-11" db="EMBL/GenBank/DDBJ databases">
        <title>Genome sequence of Apiotrichum porosum DSM 27194.</title>
        <authorList>
            <person name="Aliyu H."/>
            <person name="Gorte O."/>
            <person name="Ochsenreither K."/>
        </authorList>
    </citation>
    <scope>NUCLEOTIDE SEQUENCE [LARGE SCALE GENOMIC DNA]</scope>
    <source>
        <strain evidence="8 9">DSM 27194</strain>
    </source>
</reference>
<dbReference type="GO" id="GO:0016491">
    <property type="term" value="F:oxidoreductase activity"/>
    <property type="evidence" value="ECO:0007669"/>
    <property type="project" value="UniProtKB-KW"/>
</dbReference>
<proteinExistence type="inferred from homology"/>
<evidence type="ECO:0000256" key="1">
    <source>
        <dbReference type="ARBA" id="ARBA00001947"/>
    </source>
</evidence>
<dbReference type="InterPro" id="IPR013154">
    <property type="entry name" value="ADH-like_N"/>
</dbReference>
<protein>
    <recommendedName>
        <fullName evidence="10">Enoyl reductase (ER) domain-containing protein</fullName>
    </recommendedName>
</protein>
<dbReference type="Proteomes" id="UP000279236">
    <property type="component" value="Unassembled WGS sequence"/>
</dbReference>
<comment type="similarity">
    <text evidence="5">Belongs to the zinc-containing alcohol dehydrogenase family.</text>
</comment>
<evidence type="ECO:0000256" key="2">
    <source>
        <dbReference type="ARBA" id="ARBA00022723"/>
    </source>
</evidence>
<dbReference type="PROSITE" id="PS00059">
    <property type="entry name" value="ADH_ZINC"/>
    <property type="match status" value="1"/>
</dbReference>
<dbReference type="Pfam" id="PF08240">
    <property type="entry name" value="ADH_N"/>
    <property type="match status" value="1"/>
</dbReference>
<dbReference type="PANTHER" id="PTHR42813">
    <property type="entry name" value="ZINC-TYPE ALCOHOL DEHYDROGENASE-LIKE"/>
    <property type="match status" value="1"/>
</dbReference>
<evidence type="ECO:0000256" key="4">
    <source>
        <dbReference type="ARBA" id="ARBA00023002"/>
    </source>
</evidence>
<evidence type="ECO:0000259" key="7">
    <source>
        <dbReference type="Pfam" id="PF08240"/>
    </source>
</evidence>
<dbReference type="SUPFAM" id="SSF51735">
    <property type="entry name" value="NAD(P)-binding Rossmann-fold domains"/>
    <property type="match status" value="1"/>
</dbReference>
<comment type="cofactor">
    <cofactor evidence="1 5">
        <name>Zn(2+)</name>
        <dbReference type="ChEBI" id="CHEBI:29105"/>
    </cofactor>
</comment>
<evidence type="ECO:0000259" key="6">
    <source>
        <dbReference type="Pfam" id="PF00107"/>
    </source>
</evidence>